<organism evidence="17 18">
    <name type="scientific">Akkermansia muciniphila</name>
    <dbReference type="NCBI Taxonomy" id="239935"/>
    <lineage>
        <taxon>Bacteria</taxon>
        <taxon>Pseudomonadati</taxon>
        <taxon>Verrucomicrobiota</taxon>
        <taxon>Verrucomicrobiia</taxon>
        <taxon>Verrucomicrobiales</taxon>
        <taxon>Akkermansiaceae</taxon>
        <taxon>Akkermansia</taxon>
    </lineage>
</organism>
<feature type="binding site" evidence="14">
    <location>
        <position position="228"/>
    </location>
    <ligand>
        <name>substrate</name>
    </ligand>
</feature>
<dbReference type="EMBL" id="PJLB01000008">
    <property type="protein sequence ID" value="PND02170.1"/>
    <property type="molecule type" value="Genomic_DNA"/>
</dbReference>
<evidence type="ECO:0000256" key="5">
    <source>
        <dbReference type="ARBA" id="ARBA00007417"/>
    </source>
</evidence>
<accession>A0AAX0WID4</accession>
<keyword evidence="12" id="KW-0378">Hydrolase</keyword>
<dbReference type="Gene3D" id="3.40.140.10">
    <property type="entry name" value="Cytidine Deaminase, domain 2"/>
    <property type="match status" value="1"/>
</dbReference>
<gene>
    <name evidence="17" type="primary">ribD</name>
    <name evidence="17" type="ORF">CXT95_05685</name>
</gene>
<dbReference type="Pfam" id="PF00383">
    <property type="entry name" value="dCMP_cyt_deam_1"/>
    <property type="match status" value="1"/>
</dbReference>
<feature type="binding site" evidence="15">
    <location>
        <position position="135"/>
    </location>
    <ligand>
        <name>Zn(2+)</name>
        <dbReference type="ChEBI" id="CHEBI:29105"/>
        <note>catalytic</note>
    </ligand>
</feature>
<feature type="binding site" evidence="14">
    <location>
        <position position="260"/>
    </location>
    <ligand>
        <name>NADP(+)</name>
        <dbReference type="ChEBI" id="CHEBI:58349"/>
    </ligand>
</feature>
<evidence type="ECO:0000256" key="8">
    <source>
        <dbReference type="ARBA" id="ARBA00022833"/>
    </source>
</evidence>
<evidence type="ECO:0000256" key="7">
    <source>
        <dbReference type="ARBA" id="ARBA00022723"/>
    </source>
</evidence>
<evidence type="ECO:0000256" key="2">
    <source>
        <dbReference type="ARBA" id="ARBA00004882"/>
    </source>
</evidence>
<comment type="cofactor">
    <cofactor evidence="12 15">
        <name>Zn(2+)</name>
        <dbReference type="ChEBI" id="CHEBI:29105"/>
    </cofactor>
    <text evidence="12 15">Binds 1 zinc ion.</text>
</comment>
<keyword evidence="11" id="KW-0511">Multifunctional enzyme</keyword>
<keyword evidence="10 12" id="KW-0560">Oxidoreductase</keyword>
<dbReference type="InterPro" id="IPR016192">
    <property type="entry name" value="APOBEC/CMP_deaminase_Zn-bd"/>
</dbReference>
<dbReference type="InterPro" id="IPR024072">
    <property type="entry name" value="DHFR-like_dom_sf"/>
</dbReference>
<comment type="similarity">
    <text evidence="4 12">In the N-terminal section; belongs to the cytidine and deoxycytidylate deaminase family.</text>
</comment>
<evidence type="ECO:0000313" key="18">
    <source>
        <dbReference type="Proteomes" id="UP000236075"/>
    </source>
</evidence>
<dbReference type="GO" id="GO:0008703">
    <property type="term" value="F:5-amino-6-(5-phosphoribosylamino)uracil reductase activity"/>
    <property type="evidence" value="ECO:0007669"/>
    <property type="project" value="UniProtKB-EC"/>
</dbReference>
<feature type="binding site" evidence="14">
    <location>
        <position position="264"/>
    </location>
    <ligand>
        <name>substrate</name>
    </ligand>
</feature>
<dbReference type="NCBIfam" id="TIGR00326">
    <property type="entry name" value="eubact_ribD"/>
    <property type="match status" value="1"/>
</dbReference>
<comment type="pathway">
    <text evidence="2 12">Cofactor biosynthesis; riboflavin biosynthesis; 5-amino-6-(D-ribitylamino)uracil from GTP: step 2/4.</text>
</comment>
<name>A0AAX0WID4_9BACT</name>
<comment type="function">
    <text evidence="1 12">Converts 2,5-diamino-6-(ribosylamino)-4(3h)-pyrimidinone 5'-phosphate into 5-amino-6-(ribosylamino)-2,4(1h,3h)-pyrimidinedione 5'-phosphate.</text>
</comment>
<dbReference type="AlphaFoldDB" id="A0AAX0WID4"/>
<feature type="domain" description="CMP/dCMP-type deaminase" evidence="16">
    <location>
        <begin position="56"/>
        <end position="182"/>
    </location>
</feature>
<proteinExistence type="inferred from homology"/>
<feature type="binding site" evidence="14">
    <location>
        <position position="335"/>
    </location>
    <ligand>
        <name>substrate</name>
    </ligand>
</feature>
<evidence type="ECO:0000256" key="4">
    <source>
        <dbReference type="ARBA" id="ARBA00005259"/>
    </source>
</evidence>
<dbReference type="Pfam" id="PF01872">
    <property type="entry name" value="RibD_C"/>
    <property type="match status" value="1"/>
</dbReference>
<evidence type="ECO:0000256" key="14">
    <source>
        <dbReference type="PIRSR" id="PIRSR006769-2"/>
    </source>
</evidence>
<sequence length="402" mass="44559">MILNTLICSYLKSYSHWAHSRRRRNFNIVKPNILQSHNVIVLLPVFMLQNGVNTKNQDDCWMNMAIKLASNGIGLTSPNPCVGAVIVHENQVIGSGFHKKAGLPHAEREAIADGVANGNAPLFADSTLYVTLEPCSTSGKTPPCTDAILKYRFKRVVYGSEDPNPKHRGAAADILEQAGIKVTRGVLEKECDHLIRGFRVNMLEGRPWVIAKSAMSLDGRISRSPERSQWLTNEKSRSFVHTLRAECDAVLTGGNTVRLDNPSLTIRKPDRPVSPLKEQPWRIILTHDASSIPADSICLTDEFRDRTLVVENVFNYLELLKKLYNDKKIGTILLEAGGCLVREFLKAGLVDEWVGFYAPIIIGGGTDGVAPGPFLEHEAHLEQPVVNIFGDDVCIRGDICYR</sequence>
<dbReference type="InterPro" id="IPR002125">
    <property type="entry name" value="CMP_dCMP_dom"/>
</dbReference>
<feature type="binding site" evidence="14">
    <location>
        <position position="244"/>
    </location>
    <ligand>
        <name>substrate</name>
    </ligand>
</feature>
<dbReference type="PANTHER" id="PTHR38011">
    <property type="entry name" value="DIHYDROFOLATE REDUCTASE FAMILY PROTEIN (AFU_ORTHOLOGUE AFUA_8G06820)"/>
    <property type="match status" value="1"/>
</dbReference>
<evidence type="ECO:0000259" key="16">
    <source>
        <dbReference type="PROSITE" id="PS51747"/>
    </source>
</evidence>
<dbReference type="EC" id="3.5.4.26" evidence="12"/>
<dbReference type="GO" id="GO:0008835">
    <property type="term" value="F:diaminohydroxyphosphoribosylaminopyrimidine deaminase activity"/>
    <property type="evidence" value="ECO:0007669"/>
    <property type="project" value="UniProtKB-EC"/>
</dbReference>
<evidence type="ECO:0000256" key="3">
    <source>
        <dbReference type="ARBA" id="ARBA00004910"/>
    </source>
</evidence>
<feature type="binding site" evidence="15">
    <location>
        <position position="144"/>
    </location>
    <ligand>
        <name>Zn(2+)</name>
        <dbReference type="ChEBI" id="CHEBI:29105"/>
        <note>catalytic</note>
    </ligand>
</feature>
<dbReference type="GO" id="GO:0008270">
    <property type="term" value="F:zinc ion binding"/>
    <property type="evidence" value="ECO:0007669"/>
    <property type="project" value="InterPro"/>
</dbReference>
<comment type="pathway">
    <text evidence="3 12">Cofactor biosynthesis; riboflavin biosynthesis; 5-amino-6-(D-ribitylamino)uracil from GTP: step 3/4.</text>
</comment>
<keyword evidence="6 12" id="KW-0686">Riboflavin biosynthesis</keyword>
<dbReference type="PANTHER" id="PTHR38011:SF7">
    <property type="entry name" value="2,5-DIAMINO-6-RIBOSYLAMINO-4(3H)-PYRIMIDINONE 5'-PHOSPHATE REDUCTASE"/>
    <property type="match status" value="1"/>
</dbReference>
<keyword evidence="9 12" id="KW-0521">NADP</keyword>
<feature type="binding site" evidence="15">
    <location>
        <position position="105"/>
    </location>
    <ligand>
        <name>Zn(2+)</name>
        <dbReference type="ChEBI" id="CHEBI:29105"/>
        <note>catalytic</note>
    </ligand>
</feature>
<comment type="catalytic activity">
    <reaction evidence="12">
        <text>2,5-diamino-6-hydroxy-4-(5-phosphoribosylamino)-pyrimidine + H2O + H(+) = 5-amino-6-(5-phospho-D-ribosylamino)uracil + NH4(+)</text>
        <dbReference type="Rhea" id="RHEA:21868"/>
        <dbReference type="ChEBI" id="CHEBI:15377"/>
        <dbReference type="ChEBI" id="CHEBI:15378"/>
        <dbReference type="ChEBI" id="CHEBI:28938"/>
        <dbReference type="ChEBI" id="CHEBI:58453"/>
        <dbReference type="ChEBI" id="CHEBI:58614"/>
        <dbReference type="EC" id="3.5.4.26"/>
    </reaction>
</comment>
<dbReference type="InterPro" id="IPR016193">
    <property type="entry name" value="Cytidine_deaminase-like"/>
</dbReference>
<feature type="active site" description="Proton donor" evidence="13">
    <location>
        <position position="107"/>
    </location>
</feature>
<dbReference type="PROSITE" id="PS00903">
    <property type="entry name" value="CYT_DCMP_DEAMINASES_1"/>
    <property type="match status" value="1"/>
</dbReference>
<dbReference type="GO" id="GO:0009231">
    <property type="term" value="P:riboflavin biosynthetic process"/>
    <property type="evidence" value="ECO:0007669"/>
    <property type="project" value="UniProtKB-KW"/>
</dbReference>
<evidence type="ECO:0000256" key="11">
    <source>
        <dbReference type="ARBA" id="ARBA00023268"/>
    </source>
</evidence>
<dbReference type="Proteomes" id="UP000236075">
    <property type="component" value="Unassembled WGS sequence"/>
</dbReference>
<dbReference type="InterPro" id="IPR050765">
    <property type="entry name" value="Riboflavin_Biosynth_HTPR"/>
</dbReference>
<evidence type="ECO:0000256" key="10">
    <source>
        <dbReference type="ARBA" id="ARBA00023002"/>
    </source>
</evidence>
<keyword evidence="7 12" id="KW-0479">Metal-binding</keyword>
<protein>
    <recommendedName>
        <fullName evidence="12">Riboflavin biosynthesis protein RibD</fullName>
    </recommendedName>
    <domain>
        <recommendedName>
            <fullName evidence="12">Diaminohydroxyphosphoribosylaminopyrimidine deaminase</fullName>
            <shortName evidence="12">DRAP deaminase</shortName>
            <ecNumber evidence="12">3.5.4.26</ecNumber>
        </recommendedName>
        <alternativeName>
            <fullName evidence="12">Riboflavin-specific deaminase</fullName>
        </alternativeName>
    </domain>
    <domain>
        <recommendedName>
            <fullName evidence="12">5-amino-6-(5-phosphoribosylamino)uracil reductase</fullName>
            <ecNumber evidence="12">1.1.1.193</ecNumber>
        </recommendedName>
        <alternativeName>
            <fullName evidence="12">HTP reductase</fullName>
        </alternativeName>
    </domain>
</protein>
<dbReference type="Gene3D" id="3.40.430.10">
    <property type="entry name" value="Dihydrofolate Reductase, subunit A"/>
    <property type="match status" value="2"/>
</dbReference>
<dbReference type="SUPFAM" id="SSF53927">
    <property type="entry name" value="Cytidine deaminase-like"/>
    <property type="match status" value="1"/>
</dbReference>
<keyword evidence="8 12" id="KW-0862">Zinc</keyword>
<feature type="binding site" evidence="14">
    <location>
        <position position="267"/>
    </location>
    <ligand>
        <name>substrate</name>
    </ligand>
</feature>
<dbReference type="InterPro" id="IPR002734">
    <property type="entry name" value="RibDG_C"/>
</dbReference>
<dbReference type="CDD" id="cd01284">
    <property type="entry name" value="Riboflavin_deaminase-reductase"/>
    <property type="match status" value="1"/>
</dbReference>
<evidence type="ECO:0000313" key="17">
    <source>
        <dbReference type="EMBL" id="PND02170.1"/>
    </source>
</evidence>
<evidence type="ECO:0000256" key="12">
    <source>
        <dbReference type="PIRNR" id="PIRNR006769"/>
    </source>
</evidence>
<evidence type="ECO:0000256" key="6">
    <source>
        <dbReference type="ARBA" id="ARBA00022619"/>
    </source>
</evidence>
<comment type="similarity">
    <text evidence="5 12">In the C-terminal section; belongs to the HTP reductase family.</text>
</comment>
<dbReference type="SUPFAM" id="SSF53597">
    <property type="entry name" value="Dihydrofolate reductase-like"/>
    <property type="match status" value="1"/>
</dbReference>
<evidence type="ECO:0000256" key="1">
    <source>
        <dbReference type="ARBA" id="ARBA00002151"/>
    </source>
</evidence>
<dbReference type="EC" id="1.1.1.193" evidence="12"/>
<feature type="binding site" evidence="14">
    <location>
        <position position="230"/>
    </location>
    <ligand>
        <name>NADP(+)</name>
        <dbReference type="ChEBI" id="CHEBI:58349"/>
    </ligand>
</feature>
<comment type="catalytic activity">
    <reaction evidence="12">
        <text>5-amino-6-(5-phospho-D-ribitylamino)uracil + NADP(+) = 5-amino-6-(5-phospho-D-ribosylamino)uracil + NADPH + H(+)</text>
        <dbReference type="Rhea" id="RHEA:17845"/>
        <dbReference type="ChEBI" id="CHEBI:15378"/>
        <dbReference type="ChEBI" id="CHEBI:57783"/>
        <dbReference type="ChEBI" id="CHEBI:58349"/>
        <dbReference type="ChEBI" id="CHEBI:58421"/>
        <dbReference type="ChEBI" id="CHEBI:58453"/>
        <dbReference type="EC" id="1.1.1.193"/>
    </reaction>
</comment>
<reference evidence="17 18" key="1">
    <citation type="journal article" date="2017" name="BMC Genomics">
        <title>Genome sequencing of 39 Akkermansia muciniphila isolates reveals its population structure, genomic and functional diverisity, and global distribution in mammalian gut microbiotas.</title>
        <authorList>
            <person name="Guo X."/>
            <person name="Li S."/>
            <person name="Zhang J."/>
            <person name="Wu F."/>
            <person name="Li X."/>
            <person name="Wu D."/>
            <person name="Zhang M."/>
            <person name="Ou Z."/>
            <person name="Jie Z."/>
            <person name="Yan Q."/>
            <person name="Li P."/>
            <person name="Yi J."/>
            <person name="Peng Y."/>
        </authorList>
    </citation>
    <scope>NUCLEOTIDE SEQUENCE [LARGE SCALE GENOMIC DNA]</scope>
    <source>
        <strain evidence="17 18">GP28</strain>
    </source>
</reference>
<feature type="binding site" evidence="14">
    <location>
        <position position="256"/>
    </location>
    <ligand>
        <name>NADP(+)</name>
        <dbReference type="ChEBI" id="CHEBI:58349"/>
    </ligand>
</feature>
<evidence type="ECO:0000256" key="9">
    <source>
        <dbReference type="ARBA" id="ARBA00022857"/>
    </source>
</evidence>
<feature type="binding site" evidence="14">
    <location>
        <position position="214"/>
    </location>
    <ligand>
        <name>NADP(+)</name>
        <dbReference type="ChEBI" id="CHEBI:58349"/>
    </ligand>
</feature>
<comment type="caution">
    <text evidence="17">The sequence shown here is derived from an EMBL/GenBank/DDBJ whole genome shotgun (WGS) entry which is preliminary data.</text>
</comment>
<dbReference type="PIRSF" id="PIRSF006769">
    <property type="entry name" value="RibD"/>
    <property type="match status" value="1"/>
</dbReference>
<evidence type="ECO:0000256" key="13">
    <source>
        <dbReference type="PIRSR" id="PIRSR006769-1"/>
    </source>
</evidence>
<dbReference type="PROSITE" id="PS51747">
    <property type="entry name" value="CYT_DCMP_DEAMINASES_2"/>
    <property type="match status" value="1"/>
</dbReference>
<evidence type="ECO:0000256" key="15">
    <source>
        <dbReference type="PIRSR" id="PIRSR006769-3"/>
    </source>
</evidence>
<dbReference type="InterPro" id="IPR004794">
    <property type="entry name" value="Eubact_RibD"/>
</dbReference>